<evidence type="ECO:0000313" key="3">
    <source>
        <dbReference type="Proteomes" id="UP000305451"/>
    </source>
</evidence>
<reference evidence="2 3" key="1">
    <citation type="journal article" date="2013" name="Int. J. Syst. Evol. Microbiol.">
        <title>Marinicauda pacifica gen. nov., sp. nov., a prosthecate alphaproteobacterium of the family Hyphomonadaceae isolated from deep seawater.</title>
        <authorList>
            <person name="Zhang X.Y."/>
            <person name="Li G.W."/>
            <person name="Wang C.S."/>
            <person name="Zhang Y.J."/>
            <person name="Xu X.W."/>
            <person name="Li H."/>
            <person name="Liu A."/>
            <person name="Liu C."/>
            <person name="Xie B.B."/>
            <person name="Qin Q.L."/>
            <person name="Xu Z."/>
            <person name="Chen X.L."/>
            <person name="Zhou B.C."/>
            <person name="Zhang Y.Z."/>
        </authorList>
    </citation>
    <scope>NUCLEOTIDE SEQUENCE [LARGE SCALE GENOMIC DNA]</scope>
    <source>
        <strain evidence="2 3">P-1 km-3</strain>
    </source>
</reference>
<sequence>MRVLIMAGVLVCTVSSGLPAAVSQSAPPGCAQSERHSEFGFWVGEWNVYDREGRFAGRNDVSLRSGDCLIVEEWESAGGGDGTSMNFVDPESGDWRQIWVSANTHIDYSGGLNARGEMILRGEISYFGGDTETTADFRGKWTPLETGRVVQHFQQYDPGSDSWQDWFAGTYVPRGDDPNGTEPDADATGPVIETLTGFD</sequence>
<evidence type="ECO:0000313" key="2">
    <source>
        <dbReference type="EMBL" id="TGY92998.1"/>
    </source>
</evidence>
<dbReference type="EMBL" id="SRXV01000002">
    <property type="protein sequence ID" value="TGY92998.1"/>
    <property type="molecule type" value="Genomic_DNA"/>
</dbReference>
<feature type="signal peptide" evidence="1">
    <location>
        <begin position="1"/>
        <end position="20"/>
    </location>
</feature>
<dbReference type="Proteomes" id="UP000305451">
    <property type="component" value="Unassembled WGS sequence"/>
</dbReference>
<keyword evidence="3" id="KW-1185">Reference proteome</keyword>
<accession>A0A4S2HBE9</accession>
<dbReference type="RefSeq" id="WP_135944669.1">
    <property type="nucleotide sequence ID" value="NZ_BMEI01000002.1"/>
</dbReference>
<proteinExistence type="predicted"/>
<comment type="caution">
    <text evidence="2">The sequence shown here is derived from an EMBL/GenBank/DDBJ whole genome shotgun (WGS) entry which is preliminary data.</text>
</comment>
<feature type="chain" id="PRO_5020919835" description="DUF1579 domain-containing protein" evidence="1">
    <location>
        <begin position="21"/>
        <end position="199"/>
    </location>
</feature>
<dbReference type="AlphaFoldDB" id="A0A4S2HBE9"/>
<organism evidence="2 3">
    <name type="scientific">Marinicauda pacifica</name>
    <dbReference type="NCBI Taxonomy" id="1133559"/>
    <lineage>
        <taxon>Bacteria</taxon>
        <taxon>Pseudomonadati</taxon>
        <taxon>Pseudomonadota</taxon>
        <taxon>Alphaproteobacteria</taxon>
        <taxon>Maricaulales</taxon>
        <taxon>Maricaulaceae</taxon>
        <taxon>Marinicauda</taxon>
    </lineage>
</organism>
<protein>
    <recommendedName>
        <fullName evidence="4">DUF1579 domain-containing protein</fullName>
    </recommendedName>
</protein>
<evidence type="ECO:0008006" key="4">
    <source>
        <dbReference type="Google" id="ProtNLM"/>
    </source>
</evidence>
<dbReference type="OrthoDB" id="8902597at2"/>
<name>A0A4S2HBE9_9PROT</name>
<evidence type="ECO:0000256" key="1">
    <source>
        <dbReference type="SAM" id="SignalP"/>
    </source>
</evidence>
<gene>
    <name evidence="2" type="ORF">E5162_08000</name>
</gene>
<keyword evidence="1" id="KW-0732">Signal</keyword>